<name>A0A4R1Q3Q0_9FIRM</name>
<dbReference type="AlphaFoldDB" id="A0A4R1Q3Q0"/>
<dbReference type="Proteomes" id="UP000295063">
    <property type="component" value="Unassembled WGS sequence"/>
</dbReference>
<dbReference type="RefSeq" id="WP_165898781.1">
    <property type="nucleotide sequence ID" value="NZ_DAIMLW010000426.1"/>
</dbReference>
<sequence length="48" mass="5443">MGEQKPIQVELTEEELAELLRDLPPYKPELRSSDIHKAVRLSSLLGVN</sequence>
<evidence type="ECO:0000313" key="2">
    <source>
        <dbReference type="Proteomes" id="UP000295063"/>
    </source>
</evidence>
<gene>
    <name evidence="1" type="ORF">EV210_102361</name>
</gene>
<keyword evidence="2" id="KW-1185">Reference proteome</keyword>
<organism evidence="1 2">
    <name type="scientific">Anaerospora hongkongensis</name>
    <dbReference type="NCBI Taxonomy" id="244830"/>
    <lineage>
        <taxon>Bacteria</taxon>
        <taxon>Bacillati</taxon>
        <taxon>Bacillota</taxon>
        <taxon>Negativicutes</taxon>
        <taxon>Selenomonadales</taxon>
        <taxon>Sporomusaceae</taxon>
        <taxon>Anaerospora</taxon>
    </lineage>
</organism>
<dbReference type="EMBL" id="SLUI01000002">
    <property type="protein sequence ID" value="TCL39445.1"/>
    <property type="molecule type" value="Genomic_DNA"/>
</dbReference>
<proteinExistence type="predicted"/>
<protein>
    <submittedName>
        <fullName evidence="1">Uncharacterized protein</fullName>
    </submittedName>
</protein>
<evidence type="ECO:0000313" key="1">
    <source>
        <dbReference type="EMBL" id="TCL39445.1"/>
    </source>
</evidence>
<reference evidence="1 2" key="1">
    <citation type="submission" date="2019-03" db="EMBL/GenBank/DDBJ databases">
        <title>Genomic Encyclopedia of Type Strains, Phase IV (KMG-IV): sequencing the most valuable type-strain genomes for metagenomic binning, comparative biology and taxonomic classification.</title>
        <authorList>
            <person name="Goeker M."/>
        </authorList>
    </citation>
    <scope>NUCLEOTIDE SEQUENCE [LARGE SCALE GENOMIC DNA]</scope>
    <source>
        <strain evidence="1 2">DSM 15969</strain>
    </source>
</reference>
<comment type="caution">
    <text evidence="1">The sequence shown here is derived from an EMBL/GenBank/DDBJ whole genome shotgun (WGS) entry which is preliminary data.</text>
</comment>
<accession>A0A4R1Q3Q0</accession>